<reference evidence="1 2" key="1">
    <citation type="submission" date="2016-10" db="EMBL/GenBank/DDBJ databases">
        <title>Draft genome sequence of Coniochaeta ligniaria NRRL30616, a lignocellulolytic fungus for bioabatement of inhibitors in plant biomass hydrolysates.</title>
        <authorList>
            <consortium name="DOE Joint Genome Institute"/>
            <person name="Jimenez D.J."/>
            <person name="Hector R.E."/>
            <person name="Riley R."/>
            <person name="Sun H."/>
            <person name="Grigoriev I.V."/>
            <person name="Van Elsas J.D."/>
            <person name="Nichols N.N."/>
        </authorList>
    </citation>
    <scope>NUCLEOTIDE SEQUENCE [LARGE SCALE GENOMIC DNA]</scope>
    <source>
        <strain evidence="1 2">NRRL 30616</strain>
    </source>
</reference>
<dbReference type="EMBL" id="KV875108">
    <property type="protein sequence ID" value="OIW23185.1"/>
    <property type="molecule type" value="Genomic_DNA"/>
</dbReference>
<dbReference type="Proteomes" id="UP000182658">
    <property type="component" value="Unassembled WGS sequence"/>
</dbReference>
<evidence type="ECO:0000313" key="1">
    <source>
        <dbReference type="EMBL" id="OIW23185.1"/>
    </source>
</evidence>
<dbReference type="InParanoid" id="A0A1J7IPZ2"/>
<gene>
    <name evidence="1" type="ORF">CONLIGDRAFT_637820</name>
</gene>
<accession>A0A1J7IPZ2</accession>
<sequence>MELIFGSTEDEFLVRFASKRTPALRAGDIIMGTTMPRITFPFIRGAELDELIISHFDCGDEDGTFRGDLRQAVDRVKPGVFTSVCAWRIGYMNDHVRQAEVTLLVTVSPNSTTREDATQIITQLRATIIGYDNRLAGIAVEVAEMEILLAANHQNPKLLAHRDVMLGSYARPAVVGSSIGLGGDRMNTGTMGAIVRASTANGLDPKYFATTCSHVLSVGTEAPVVPGKAARAHTVVCPSDKDNLGWFIQAVNLLKCDAEDTEAAADRRLAVQHRRPVGTLFASSGLRSSADHGWIVDLALVKLDAAVGTSIGAACNIPSPESREKFKHSNATAYTLADLKQRDWQRRRGRYLTTAEITASLSKETMQRGEGPCVFKVGRTTGHTAGRLHCIYPSVTIPHIIDQSKLEVKGKAIAVCNHDSRRVFAECGDSGALVVNGHAEGVGMVIAMNYGSVANGTTLVSPFGPLLDYVKDVLTCGNPEAEVDIEYL</sequence>
<proteinExistence type="predicted"/>
<name>A0A1J7IPZ2_9PEZI</name>
<organism evidence="1 2">
    <name type="scientific">Coniochaeta ligniaria NRRL 30616</name>
    <dbReference type="NCBI Taxonomy" id="1408157"/>
    <lineage>
        <taxon>Eukaryota</taxon>
        <taxon>Fungi</taxon>
        <taxon>Dikarya</taxon>
        <taxon>Ascomycota</taxon>
        <taxon>Pezizomycotina</taxon>
        <taxon>Sordariomycetes</taxon>
        <taxon>Sordariomycetidae</taxon>
        <taxon>Coniochaetales</taxon>
        <taxon>Coniochaetaceae</taxon>
        <taxon>Coniochaeta</taxon>
    </lineage>
</organism>
<protein>
    <submittedName>
        <fullName evidence="1">Uncharacterized protein</fullName>
    </submittedName>
</protein>
<dbReference type="AlphaFoldDB" id="A0A1J7IPZ2"/>
<evidence type="ECO:0000313" key="2">
    <source>
        <dbReference type="Proteomes" id="UP000182658"/>
    </source>
</evidence>
<dbReference type="OrthoDB" id="5424209at2759"/>
<keyword evidence="2" id="KW-1185">Reference proteome</keyword>